<gene>
    <name evidence="1" type="ORF">COW36_07880</name>
</gene>
<dbReference type="EMBL" id="PFFQ01000022">
    <property type="protein sequence ID" value="PIW17653.1"/>
    <property type="molecule type" value="Genomic_DNA"/>
</dbReference>
<evidence type="ECO:0000313" key="2">
    <source>
        <dbReference type="Proteomes" id="UP000231019"/>
    </source>
</evidence>
<organism evidence="1 2">
    <name type="scientific">bacterium (Candidatus Blackallbacteria) CG17_big_fil_post_rev_8_21_14_2_50_48_46</name>
    <dbReference type="NCBI Taxonomy" id="2014261"/>
    <lineage>
        <taxon>Bacteria</taxon>
        <taxon>Candidatus Blackallbacteria</taxon>
    </lineage>
</organism>
<accession>A0A2M7G6I2</accession>
<protein>
    <submittedName>
        <fullName evidence="1">Uncharacterized protein</fullName>
    </submittedName>
</protein>
<dbReference type="Proteomes" id="UP000231019">
    <property type="component" value="Unassembled WGS sequence"/>
</dbReference>
<dbReference type="AlphaFoldDB" id="A0A2M7G6I2"/>
<proteinExistence type="predicted"/>
<sequence>MILKPQDVLVLLKLSVLKDQAWSYAGLAKALKMSVAEVHDGLKRATAARLFNPETKRPVRRALEEFLIHGVKYAYPPEKGGPTRGIPTAYAANPLKGWIFQGDDLPPVWPSPDGETSGYAFSPLFKSVPAAVQGDEKLYELLVLVDAIRDGRARERDYAAEQLRHRLRE</sequence>
<comment type="caution">
    <text evidence="1">The sequence shown here is derived from an EMBL/GenBank/DDBJ whole genome shotgun (WGS) entry which is preliminary data.</text>
</comment>
<name>A0A2M7G6I2_9BACT</name>
<reference evidence="1 2" key="1">
    <citation type="submission" date="2017-09" db="EMBL/GenBank/DDBJ databases">
        <title>Depth-based differentiation of microbial function through sediment-hosted aquifers and enrichment of novel symbionts in the deep terrestrial subsurface.</title>
        <authorList>
            <person name="Probst A.J."/>
            <person name="Ladd B."/>
            <person name="Jarett J.K."/>
            <person name="Geller-Mcgrath D.E."/>
            <person name="Sieber C.M."/>
            <person name="Emerson J.B."/>
            <person name="Anantharaman K."/>
            <person name="Thomas B.C."/>
            <person name="Malmstrom R."/>
            <person name="Stieglmeier M."/>
            <person name="Klingl A."/>
            <person name="Woyke T."/>
            <person name="Ryan C.M."/>
            <person name="Banfield J.F."/>
        </authorList>
    </citation>
    <scope>NUCLEOTIDE SEQUENCE [LARGE SCALE GENOMIC DNA]</scope>
    <source>
        <strain evidence="1">CG17_big_fil_post_rev_8_21_14_2_50_48_46</strain>
    </source>
</reference>
<evidence type="ECO:0000313" key="1">
    <source>
        <dbReference type="EMBL" id="PIW17653.1"/>
    </source>
</evidence>